<dbReference type="EMBL" id="PDCK01000045">
    <property type="protein sequence ID" value="PRQ17902.1"/>
    <property type="molecule type" value="Genomic_DNA"/>
</dbReference>
<protein>
    <submittedName>
        <fullName evidence="1">Uncharacterized protein</fullName>
    </submittedName>
</protein>
<evidence type="ECO:0000313" key="1">
    <source>
        <dbReference type="EMBL" id="PRQ17902.1"/>
    </source>
</evidence>
<gene>
    <name evidence="1" type="ORF">RchiOBHm_Chr7g0200031</name>
</gene>
<comment type="caution">
    <text evidence="1">The sequence shown here is derived from an EMBL/GenBank/DDBJ whole genome shotgun (WGS) entry which is preliminary data.</text>
</comment>
<dbReference type="Proteomes" id="UP000238479">
    <property type="component" value="Chromosome 7"/>
</dbReference>
<name>A0A2P6P7N4_ROSCH</name>
<organism evidence="1 2">
    <name type="scientific">Rosa chinensis</name>
    <name type="common">China rose</name>
    <dbReference type="NCBI Taxonomy" id="74649"/>
    <lineage>
        <taxon>Eukaryota</taxon>
        <taxon>Viridiplantae</taxon>
        <taxon>Streptophyta</taxon>
        <taxon>Embryophyta</taxon>
        <taxon>Tracheophyta</taxon>
        <taxon>Spermatophyta</taxon>
        <taxon>Magnoliopsida</taxon>
        <taxon>eudicotyledons</taxon>
        <taxon>Gunneridae</taxon>
        <taxon>Pentapetalae</taxon>
        <taxon>rosids</taxon>
        <taxon>fabids</taxon>
        <taxon>Rosales</taxon>
        <taxon>Rosaceae</taxon>
        <taxon>Rosoideae</taxon>
        <taxon>Rosoideae incertae sedis</taxon>
        <taxon>Rosa</taxon>
    </lineage>
</organism>
<reference evidence="1 2" key="1">
    <citation type="journal article" date="2018" name="Nat. Genet.">
        <title>The Rosa genome provides new insights in the design of modern roses.</title>
        <authorList>
            <person name="Bendahmane M."/>
        </authorList>
    </citation>
    <scope>NUCLEOTIDE SEQUENCE [LARGE SCALE GENOMIC DNA]</scope>
    <source>
        <strain evidence="2">cv. Old Blush</strain>
    </source>
</reference>
<dbReference type="Gramene" id="PRQ17902">
    <property type="protein sequence ID" value="PRQ17902"/>
    <property type="gene ID" value="RchiOBHm_Chr7g0200031"/>
</dbReference>
<accession>A0A2P6P7N4</accession>
<dbReference type="AlphaFoldDB" id="A0A2P6P7N4"/>
<keyword evidence="2" id="KW-1185">Reference proteome</keyword>
<evidence type="ECO:0000313" key="2">
    <source>
        <dbReference type="Proteomes" id="UP000238479"/>
    </source>
</evidence>
<sequence>MNRLQYCPGKMELDLLQGRLRSHQHHREQQLQGQLGYHFLDRVLQNRLCILPGEHKVPSQLLCLWHFLAHQHSAQTLHQLCLLCVFHVRLHQLAVQLLLPSMPWLQDFFFFFERTMAARLNDCAPINLLLHSDTLKSHLPFHLAGGGGIPAPLNEGWLGNTPPSSTPMITPFPKFESFQIPACWFSPKKLGVCVVFRRNTRSGCAATKPFICSIAFTSS</sequence>
<proteinExistence type="predicted"/>